<dbReference type="EMBL" id="JAIWYP010000004">
    <property type="protein sequence ID" value="KAH3836112.1"/>
    <property type="molecule type" value="Genomic_DNA"/>
</dbReference>
<comment type="caution">
    <text evidence="1">The sequence shown here is derived from an EMBL/GenBank/DDBJ whole genome shotgun (WGS) entry which is preliminary data.</text>
</comment>
<reference evidence="1" key="2">
    <citation type="submission" date="2020-11" db="EMBL/GenBank/DDBJ databases">
        <authorList>
            <person name="McCartney M.A."/>
            <person name="Auch B."/>
            <person name="Kono T."/>
            <person name="Mallez S."/>
            <person name="Becker A."/>
            <person name="Gohl D.M."/>
            <person name="Silverstein K.A.T."/>
            <person name="Koren S."/>
            <person name="Bechman K.B."/>
            <person name="Herman A."/>
            <person name="Abrahante J.E."/>
            <person name="Garbe J."/>
        </authorList>
    </citation>
    <scope>NUCLEOTIDE SEQUENCE</scope>
    <source>
        <strain evidence="1">Duluth1</strain>
        <tissue evidence="1">Whole animal</tissue>
    </source>
</reference>
<accession>A0A9D4KB43</accession>
<sequence length="96" mass="10856">MLYEVIGRFNLSSRCLILTMKCWMRKTMGRLGAPMMALILKSSCELVAAGSIMEHHVLIPVILGLSWYHSLVHDKGTDLSLMGFLRTVYSVENKKL</sequence>
<evidence type="ECO:0000313" key="1">
    <source>
        <dbReference type="EMBL" id="KAH3836112.1"/>
    </source>
</evidence>
<evidence type="ECO:0000313" key="2">
    <source>
        <dbReference type="Proteomes" id="UP000828390"/>
    </source>
</evidence>
<reference evidence="1" key="1">
    <citation type="journal article" date="2019" name="bioRxiv">
        <title>The Genome of the Zebra Mussel, Dreissena polymorpha: A Resource for Invasive Species Research.</title>
        <authorList>
            <person name="McCartney M.A."/>
            <person name="Auch B."/>
            <person name="Kono T."/>
            <person name="Mallez S."/>
            <person name="Zhang Y."/>
            <person name="Obille A."/>
            <person name="Becker A."/>
            <person name="Abrahante J.E."/>
            <person name="Garbe J."/>
            <person name="Badalamenti J.P."/>
            <person name="Herman A."/>
            <person name="Mangelson H."/>
            <person name="Liachko I."/>
            <person name="Sullivan S."/>
            <person name="Sone E.D."/>
            <person name="Koren S."/>
            <person name="Silverstein K.A.T."/>
            <person name="Beckman K.B."/>
            <person name="Gohl D.M."/>
        </authorList>
    </citation>
    <scope>NUCLEOTIDE SEQUENCE</scope>
    <source>
        <strain evidence="1">Duluth1</strain>
        <tissue evidence="1">Whole animal</tissue>
    </source>
</reference>
<keyword evidence="2" id="KW-1185">Reference proteome</keyword>
<gene>
    <name evidence="1" type="ORF">DPMN_109482</name>
</gene>
<organism evidence="1 2">
    <name type="scientific">Dreissena polymorpha</name>
    <name type="common">Zebra mussel</name>
    <name type="synonym">Mytilus polymorpha</name>
    <dbReference type="NCBI Taxonomy" id="45954"/>
    <lineage>
        <taxon>Eukaryota</taxon>
        <taxon>Metazoa</taxon>
        <taxon>Spiralia</taxon>
        <taxon>Lophotrochozoa</taxon>
        <taxon>Mollusca</taxon>
        <taxon>Bivalvia</taxon>
        <taxon>Autobranchia</taxon>
        <taxon>Heteroconchia</taxon>
        <taxon>Euheterodonta</taxon>
        <taxon>Imparidentia</taxon>
        <taxon>Neoheterodontei</taxon>
        <taxon>Myida</taxon>
        <taxon>Dreissenoidea</taxon>
        <taxon>Dreissenidae</taxon>
        <taxon>Dreissena</taxon>
    </lineage>
</organism>
<proteinExistence type="predicted"/>
<dbReference type="AlphaFoldDB" id="A0A9D4KB43"/>
<name>A0A9D4KB43_DREPO</name>
<protein>
    <submittedName>
        <fullName evidence="1">Uncharacterized protein</fullName>
    </submittedName>
</protein>
<dbReference type="Proteomes" id="UP000828390">
    <property type="component" value="Unassembled WGS sequence"/>
</dbReference>